<evidence type="ECO:0000256" key="1">
    <source>
        <dbReference type="SAM" id="MobiDB-lite"/>
    </source>
</evidence>
<dbReference type="AlphaFoldDB" id="A0A8H3U6D0"/>
<dbReference type="EMBL" id="WNWQ01000740">
    <property type="protein sequence ID" value="KAE9964130.1"/>
    <property type="molecule type" value="Genomic_DNA"/>
</dbReference>
<feature type="region of interest" description="Disordered" evidence="1">
    <location>
        <begin position="608"/>
        <end position="630"/>
    </location>
</feature>
<gene>
    <name evidence="2" type="ORF">BLS_008626</name>
</gene>
<dbReference type="InterPro" id="IPR011333">
    <property type="entry name" value="SKP1/BTB/POZ_sf"/>
</dbReference>
<comment type="caution">
    <text evidence="2">The sequence shown here is derived from an EMBL/GenBank/DDBJ whole genome shotgun (WGS) entry which is preliminary data.</text>
</comment>
<protein>
    <recommendedName>
        <fullName evidence="4">BTB domain-containing protein</fullName>
    </recommendedName>
</protein>
<feature type="compositionally biased region" description="Basic and acidic residues" evidence="1">
    <location>
        <begin position="611"/>
        <end position="630"/>
    </location>
</feature>
<dbReference type="Gene3D" id="3.30.710.10">
    <property type="entry name" value="Potassium Channel Kv1.1, Chain A"/>
    <property type="match status" value="1"/>
</dbReference>
<organism evidence="2 3">
    <name type="scientific">Venturia inaequalis</name>
    <name type="common">Apple scab fungus</name>
    <dbReference type="NCBI Taxonomy" id="5025"/>
    <lineage>
        <taxon>Eukaryota</taxon>
        <taxon>Fungi</taxon>
        <taxon>Dikarya</taxon>
        <taxon>Ascomycota</taxon>
        <taxon>Pezizomycotina</taxon>
        <taxon>Dothideomycetes</taxon>
        <taxon>Pleosporomycetidae</taxon>
        <taxon>Venturiales</taxon>
        <taxon>Venturiaceae</taxon>
        <taxon>Venturia</taxon>
    </lineage>
</organism>
<evidence type="ECO:0000313" key="3">
    <source>
        <dbReference type="Proteomes" id="UP000433883"/>
    </source>
</evidence>
<proteinExistence type="predicted"/>
<evidence type="ECO:0000313" key="2">
    <source>
        <dbReference type="EMBL" id="KAE9964130.1"/>
    </source>
</evidence>
<sequence length="630" mass="70770">MATIYLRDGGDLTLIVGEGEEKSRYVVCRRTICGVCKSWNAMFTKFSEAFAPEVELPDDNPQAILILLQIAHLRFDQLPGGAMSLQELNRLAIVCDKYDAVATVRPFLKTWLSKATWAHHDPGNEQYLWVHWVFGKKEEFSSMALALQLRICTNEDGQCLTEGGAVLDENMQPNIIGKAEKMLEIRQASIDSLLAVCYTYIDQVEKDGTCKEGASKMKEQCYLLTLGSVVHSFRALDIWKPRRTGACVHQSVASFYKAVKGVKISTLQEAVPTNSTIVLKYGGITMNAGPSGAVLMASELAQPTKILRANGDLTLVVGQQRQQILVSRDVVVGICKPLEAMFTRFIEASQAEVELPDDDPTAVTIVCTIAHLKFHDLPLTLTIDELSDLATLCDKYDTTAVVGPFVHDWVTPWFYDPVNKSEKKYLDKGNEKFVWIAWVFGYVSEFCTLTDALRPRIWVNEKGQCVCNGGRVVLDDIQMPPGIVKNLSEIRENCIRDLLEICYFYMNKVIDGKMVCKASSTAKQEECFAITYGSYVWGFHSLGLSRPEKTCADIRMSIHELWTKLNGLKTHTLPEKNVSRDDIHDQCNFGVKMKEKLAKVIKNMPPAYHQSHQDRVEENWKKADRAQGLN</sequence>
<name>A0A8H3U6D0_VENIN</name>
<evidence type="ECO:0008006" key="4">
    <source>
        <dbReference type="Google" id="ProtNLM"/>
    </source>
</evidence>
<reference evidence="2 3" key="1">
    <citation type="submission" date="2019-11" db="EMBL/GenBank/DDBJ databases">
        <title>Venturia inaequalis Genome Resource.</title>
        <authorList>
            <person name="Lichtner F.J."/>
        </authorList>
    </citation>
    <scope>NUCLEOTIDE SEQUENCE [LARGE SCALE GENOMIC DNA]</scope>
    <source>
        <strain evidence="2">Bline_iso_100314</strain>
    </source>
</reference>
<dbReference type="Proteomes" id="UP000433883">
    <property type="component" value="Unassembled WGS sequence"/>
</dbReference>
<accession>A0A8H3U6D0</accession>